<reference evidence="5 6" key="1">
    <citation type="submission" date="2017-06" db="EMBL/GenBank/DDBJ databases">
        <title>Azoarcus sp. TSNA42 complete genome sequence.</title>
        <authorList>
            <person name="Woo J.-H."/>
            <person name="Kim H.-S."/>
        </authorList>
    </citation>
    <scope>NUCLEOTIDE SEQUENCE [LARGE SCALE GENOMIC DNA]</scope>
    <source>
        <strain evidence="5 6">TSNA42</strain>
    </source>
</reference>
<dbReference type="GO" id="GO:0016757">
    <property type="term" value="F:glycosyltransferase activity"/>
    <property type="evidence" value="ECO:0007669"/>
    <property type="project" value="UniProtKB-KW"/>
</dbReference>
<accession>A0A2U8GXC8</accession>
<dbReference type="CDD" id="cd03801">
    <property type="entry name" value="GT4_PimA-like"/>
    <property type="match status" value="1"/>
</dbReference>
<dbReference type="Pfam" id="PF00534">
    <property type="entry name" value="Glycos_transf_1"/>
    <property type="match status" value="1"/>
</dbReference>
<dbReference type="Proteomes" id="UP000244902">
    <property type="component" value="Chromosome"/>
</dbReference>
<dbReference type="InterPro" id="IPR001296">
    <property type="entry name" value="Glyco_trans_1"/>
</dbReference>
<dbReference type="PANTHER" id="PTHR12526:SF510">
    <property type="entry name" value="D-INOSITOL 3-PHOSPHATE GLYCOSYLTRANSFERASE"/>
    <property type="match status" value="1"/>
</dbReference>
<feature type="domain" description="Glycosyltransferase subfamily 4-like N-terminal" evidence="4">
    <location>
        <begin position="47"/>
        <end position="194"/>
    </location>
</feature>
<dbReference type="Gene3D" id="3.40.50.2000">
    <property type="entry name" value="Glycogen Phosphorylase B"/>
    <property type="match status" value="2"/>
</dbReference>
<evidence type="ECO:0000313" key="5">
    <source>
        <dbReference type="EMBL" id="AWI78332.1"/>
    </source>
</evidence>
<keyword evidence="1" id="KW-0328">Glycosyltransferase</keyword>
<dbReference type="AlphaFoldDB" id="A0A2U8GXC8"/>
<dbReference type="InterPro" id="IPR028098">
    <property type="entry name" value="Glyco_trans_4-like_N"/>
</dbReference>
<dbReference type="SUPFAM" id="SSF53756">
    <property type="entry name" value="UDP-Glycosyltransferase/glycogen phosphorylase"/>
    <property type="match status" value="1"/>
</dbReference>
<evidence type="ECO:0000313" key="6">
    <source>
        <dbReference type="Proteomes" id="UP000244902"/>
    </source>
</evidence>
<gene>
    <name evidence="5" type="ORF">CEW87_02565</name>
</gene>
<proteinExistence type="predicted"/>
<evidence type="ECO:0000256" key="2">
    <source>
        <dbReference type="ARBA" id="ARBA00022679"/>
    </source>
</evidence>
<protein>
    <recommendedName>
        <fullName evidence="7">Glycosyl transferase family 1</fullName>
    </recommendedName>
</protein>
<name>A0A2U8GXC8_9RHOO</name>
<dbReference type="EMBL" id="CP022188">
    <property type="protein sequence ID" value="AWI78332.1"/>
    <property type="molecule type" value="Genomic_DNA"/>
</dbReference>
<dbReference type="PANTHER" id="PTHR12526">
    <property type="entry name" value="GLYCOSYLTRANSFERASE"/>
    <property type="match status" value="1"/>
</dbReference>
<dbReference type="Pfam" id="PF13439">
    <property type="entry name" value="Glyco_transf_4"/>
    <property type="match status" value="1"/>
</dbReference>
<evidence type="ECO:0000259" key="4">
    <source>
        <dbReference type="Pfam" id="PF13439"/>
    </source>
</evidence>
<evidence type="ECO:0000259" key="3">
    <source>
        <dbReference type="Pfam" id="PF00534"/>
    </source>
</evidence>
<keyword evidence="2" id="KW-0808">Transferase</keyword>
<organism evidence="5 6">
    <name type="scientific">Parazoarcus communis</name>
    <dbReference type="NCBI Taxonomy" id="41977"/>
    <lineage>
        <taxon>Bacteria</taxon>
        <taxon>Pseudomonadati</taxon>
        <taxon>Pseudomonadota</taxon>
        <taxon>Betaproteobacteria</taxon>
        <taxon>Rhodocyclales</taxon>
        <taxon>Zoogloeaceae</taxon>
        <taxon>Parazoarcus</taxon>
    </lineage>
</organism>
<evidence type="ECO:0008006" key="7">
    <source>
        <dbReference type="Google" id="ProtNLM"/>
    </source>
</evidence>
<evidence type="ECO:0000256" key="1">
    <source>
        <dbReference type="ARBA" id="ARBA00022676"/>
    </source>
</evidence>
<sequence length="391" mass="42500">MPGGRGAGHAAGAGRCRPGGAFAVITNTTERNFDVIEITNEMPHNRMGGVGSVIESLASGFAAIGVRALWYVTDHEYQPYEVEAILGSHPCVAVGSEAELAHFHAPVVHIHSYNHRPGLLDATGGARSVFTIHSLLAYEEISNAVNLHGAVMDQERLIAACDEVVLVSEAERRYYHTLGYQRLNPRVSVVANGIVPPAPVLARPRRNVLGYCGRLVPRKHPEYVQMLLTEPAFDGFEAMIAGKAFSAYARDLVHDLGIEARVRYLGWCGGARLEAFFNAIDVLVQPSTYEPFGLAALEGAARGIPVVCTPVDGLVEVLGEHAIYCDDTSYGAFCLAMERWRKMDADALQAMGSAARARALQQFTDVAMARRYLERFRALSGLSLETKEHTP</sequence>
<feature type="domain" description="Glycosyl transferase family 1" evidence="3">
    <location>
        <begin position="203"/>
        <end position="357"/>
    </location>
</feature>